<dbReference type="AlphaFoldDB" id="A0A8H6SK47"/>
<reference evidence="1" key="1">
    <citation type="submission" date="2020-05" db="EMBL/GenBank/DDBJ databases">
        <title>Mycena genomes resolve the evolution of fungal bioluminescence.</title>
        <authorList>
            <person name="Tsai I.J."/>
        </authorList>
    </citation>
    <scope>NUCLEOTIDE SEQUENCE</scope>
    <source>
        <strain evidence="1">171206Taipei</strain>
    </source>
</reference>
<dbReference type="OrthoDB" id="3036049at2759"/>
<dbReference type="GeneID" id="59347967"/>
<sequence length="319" mass="36347">MDLDPVSPFAGIQRAEGLWWEDCGLVIQAENTVYRVSRDFLAGQSPVFRDMLLLPIPSDAETLEGCPLVRIPDTAEDMTYFFKALFFYDFFQAHPHPTTFRVVSSVLRMSDKYGVDGLRARALGHLSLAHPMTLEELKALPTADDNTLIDSLYDAGADVVALARRLSLDWLLPFAFYRLCQSHIHDLIFTADLSVEDKQRWLNGHRLLEGRENNALLDFFWTPESIDGCVGDACDLERLSFRKVTLGWGTLTTLDLLPNLPLDIWDDKDWERLDVCDTCLSVMKAHFGAAKDAFWERLPKIFDLPSWMLLKKMKDDALN</sequence>
<dbReference type="Proteomes" id="UP000636479">
    <property type="component" value="Unassembled WGS sequence"/>
</dbReference>
<comment type="caution">
    <text evidence="1">The sequence shown here is derived from an EMBL/GenBank/DDBJ whole genome shotgun (WGS) entry which is preliminary data.</text>
</comment>
<keyword evidence="2" id="KW-1185">Reference proteome</keyword>
<gene>
    <name evidence="1" type="ORF">MIND_00879500</name>
</gene>
<dbReference type="RefSeq" id="XP_037218693.1">
    <property type="nucleotide sequence ID" value="XM_037365451.1"/>
</dbReference>
<protein>
    <submittedName>
        <fullName evidence="1">BTB domain-containing protein</fullName>
    </submittedName>
</protein>
<dbReference type="Gene3D" id="3.30.710.10">
    <property type="entry name" value="Potassium Channel Kv1.1, Chain A"/>
    <property type="match status" value="1"/>
</dbReference>
<dbReference type="InterPro" id="IPR011333">
    <property type="entry name" value="SKP1/BTB/POZ_sf"/>
</dbReference>
<evidence type="ECO:0000313" key="2">
    <source>
        <dbReference type="Proteomes" id="UP000636479"/>
    </source>
</evidence>
<evidence type="ECO:0000313" key="1">
    <source>
        <dbReference type="EMBL" id="KAF7299305.1"/>
    </source>
</evidence>
<proteinExistence type="predicted"/>
<dbReference type="EMBL" id="JACAZF010000007">
    <property type="protein sequence ID" value="KAF7299305.1"/>
    <property type="molecule type" value="Genomic_DNA"/>
</dbReference>
<accession>A0A8H6SK47</accession>
<name>A0A8H6SK47_9AGAR</name>
<organism evidence="1 2">
    <name type="scientific">Mycena indigotica</name>
    <dbReference type="NCBI Taxonomy" id="2126181"/>
    <lineage>
        <taxon>Eukaryota</taxon>
        <taxon>Fungi</taxon>
        <taxon>Dikarya</taxon>
        <taxon>Basidiomycota</taxon>
        <taxon>Agaricomycotina</taxon>
        <taxon>Agaricomycetes</taxon>
        <taxon>Agaricomycetidae</taxon>
        <taxon>Agaricales</taxon>
        <taxon>Marasmiineae</taxon>
        <taxon>Mycenaceae</taxon>
        <taxon>Mycena</taxon>
    </lineage>
</organism>